<gene>
    <name evidence="1" type="ORF">SARC_13792</name>
</gene>
<protein>
    <submittedName>
        <fullName evidence="1">Uncharacterized protein</fullName>
    </submittedName>
</protein>
<organism evidence="1 2">
    <name type="scientific">Sphaeroforma arctica JP610</name>
    <dbReference type="NCBI Taxonomy" id="667725"/>
    <lineage>
        <taxon>Eukaryota</taxon>
        <taxon>Ichthyosporea</taxon>
        <taxon>Ichthyophonida</taxon>
        <taxon>Sphaeroforma</taxon>
    </lineage>
</organism>
<dbReference type="RefSeq" id="XP_014147550.1">
    <property type="nucleotide sequence ID" value="XM_014292075.1"/>
</dbReference>
<reference evidence="1 2" key="1">
    <citation type="submission" date="2011-02" db="EMBL/GenBank/DDBJ databases">
        <title>The Genome Sequence of Sphaeroforma arctica JP610.</title>
        <authorList>
            <consortium name="The Broad Institute Genome Sequencing Platform"/>
            <person name="Russ C."/>
            <person name="Cuomo C."/>
            <person name="Young S.K."/>
            <person name="Zeng Q."/>
            <person name="Gargeya S."/>
            <person name="Alvarado L."/>
            <person name="Berlin A."/>
            <person name="Chapman S.B."/>
            <person name="Chen Z."/>
            <person name="Freedman E."/>
            <person name="Gellesch M."/>
            <person name="Goldberg J."/>
            <person name="Griggs A."/>
            <person name="Gujja S."/>
            <person name="Heilman E."/>
            <person name="Heiman D."/>
            <person name="Howarth C."/>
            <person name="Mehta T."/>
            <person name="Neiman D."/>
            <person name="Pearson M."/>
            <person name="Roberts A."/>
            <person name="Saif S."/>
            <person name="Shea T."/>
            <person name="Shenoy N."/>
            <person name="Sisk P."/>
            <person name="Stolte C."/>
            <person name="Sykes S."/>
            <person name="White J."/>
            <person name="Yandava C."/>
            <person name="Burger G."/>
            <person name="Gray M.W."/>
            <person name="Holland P.W.H."/>
            <person name="King N."/>
            <person name="Lang F.B.F."/>
            <person name="Roger A.J."/>
            <person name="Ruiz-Trillo I."/>
            <person name="Haas B."/>
            <person name="Nusbaum C."/>
            <person name="Birren B."/>
        </authorList>
    </citation>
    <scope>NUCLEOTIDE SEQUENCE [LARGE SCALE GENOMIC DNA]</scope>
    <source>
        <strain evidence="1 2">JP610</strain>
    </source>
</reference>
<dbReference type="Proteomes" id="UP000054560">
    <property type="component" value="Unassembled WGS sequence"/>
</dbReference>
<evidence type="ECO:0000313" key="1">
    <source>
        <dbReference type="EMBL" id="KNC73648.1"/>
    </source>
</evidence>
<dbReference type="AlphaFoldDB" id="A0A0L0FC49"/>
<sequence>MLTKTTNGLDALDDVLNARLAKQEKRMDVPELRALRIKDFEQAKKEVSASTSEDGKSIQELRKWNDQFGDGDKGKNWQKLTYFI</sequence>
<keyword evidence="2" id="KW-1185">Reference proteome</keyword>
<dbReference type="STRING" id="667725.A0A0L0FC49"/>
<accession>A0A0L0FC49</accession>
<dbReference type="EMBL" id="KQ245342">
    <property type="protein sequence ID" value="KNC73648.1"/>
    <property type="molecule type" value="Genomic_DNA"/>
</dbReference>
<dbReference type="GeneID" id="25914296"/>
<proteinExistence type="predicted"/>
<dbReference type="OrthoDB" id="1716903at2759"/>
<name>A0A0L0FC49_9EUKA</name>
<evidence type="ECO:0000313" key="2">
    <source>
        <dbReference type="Proteomes" id="UP000054560"/>
    </source>
</evidence>